<feature type="region of interest" description="Disordered" evidence="4">
    <location>
        <begin position="1717"/>
        <end position="1742"/>
    </location>
</feature>
<dbReference type="InterPro" id="IPR012334">
    <property type="entry name" value="Pectin_lyas_fold"/>
</dbReference>
<feature type="region of interest" description="Disordered" evidence="4">
    <location>
        <begin position="1273"/>
        <end position="1679"/>
    </location>
</feature>
<comment type="caution">
    <text evidence="7">The sequence shown here is derived from an EMBL/GenBank/DDBJ whole genome shotgun (WGS) entry which is preliminary data.</text>
</comment>
<feature type="signal peptide" evidence="5">
    <location>
        <begin position="1"/>
        <end position="25"/>
    </location>
</feature>
<accession>A0A4R3HXH7</accession>
<dbReference type="PANTHER" id="PTHR12338">
    <property type="entry name" value="AUTOTRANSPORTER"/>
    <property type="match status" value="1"/>
</dbReference>
<feature type="compositionally biased region" description="Gly residues" evidence="4">
    <location>
        <begin position="1292"/>
        <end position="1304"/>
    </location>
</feature>
<comment type="subcellular location">
    <subcellularLocation>
        <location evidence="1">Secreted</location>
    </subcellularLocation>
</comment>
<sequence>MSAPVSKKTAIALAAALLCHATALAQLPSGGTVVGGAAAINAAGANQVITQTTPKAIINWQDFSIGAGNSVRINQPNTSSVILNRVTGNNPSHILGNLSANGQVFLVNPFGVYFGAGAVVDVGGLIATTLSIRNDDFMAGNYVFSREGLAARREVINAGLLKARDGGYIVLAGDYAGNSGVIQARLGTAALASGNKLTLDIAGDSMINFTVDEKAVADLSGVNNSGQLLADGGRAIMTAATARDLAATSVNNTGLVRAQSTVERNGEIYLMAEGGNAQVSGTLDASGSGAGQTGGRIAVLGERVALTGNARLDASGDAGGGTINVGGSYQGKGPLPNARSAYVARDVTIDASARNNGNGGDVVVWSDEYTRYYGDIAAKGGAQGGDGGNVEISGKAILDFNGTANTLAPKGNAGTLLLDPSDIEIVQSVDAATADMTGSEPFRDATDNGGTSRMSVGALETALAGGNVTVTTTTASGTAPKGGTITIDDGNGGGVQWNSGSTLRLQASNRIVINSHVEGYNGTIWLDAANGATQKSGTVIGANGLLLTGGGNWDLVGITSDNFVGSWNKVNTFAANISGGYVQFSNDKNLTIGTVNGVSGVTHANGNTQFYLDRNNGVLNLAQNVSTSSMYVRAQGGINQTAGALQVNNLALRNGSANLAMAGNNIRNISADINGDLVVNTQGSMTVGNPYGQAGIKTNNHNVTITTGDAAGFDPTKLPDGTNPASLTLNESIDAGTGTIRLTAGSGGVYQRHDVDAATSEPLDAGSLKAGNLLLQGASSSSVTPFVLNNAKNLVTTMAARTNGSISYTGGPLNIGSVGGVSGINTTANTIVTLAGVDAQGRATPAIYNDNNVSLSVGGNLNIFANINAATATGSGVVSVGVGGDYIAQTFLGSRINANTLGVFGDDLLGTFYLTTNVSALSAAGGKTMVINNSAYTGELTGLGIGAVAASATAPDVSGSGSTTVTSSSKPVGDFYLTTGGALNIIKLNSQGDNLLLRANSLNILLDAATKNGARIMLQPYNTAYRIGIENGTDTDFTADINYSAGLLKKFTNETATFFIGTPQNAILNDSNVNAAAKNIQTGDIHIGSDGALDLGYRSLSAQTTGSIVAHEVGPLYNLRLAATNLTIHSFKTFGPQMHFFTNNLTLPGTADKYQNLNKPQITFRTLNDETIWVGNSPKSWEPNFTAAEIMKMPDGSTIIISGSTDYPFPNGGAGYGDIHLPWDDTLGAALGNRKLVISTGNKVFTYSRTPTFTKKNDGGTSGGLWQGCQDLDTCKGENPNPFPDSSIDGGDNSGGGNGSGDGGVVVNPDSGSCVGCPPAPPNTNPYPPQTTTPGDDGGTGGTGTDGSGTSGSGSIGGGDGGGDGGGNGTGGGGTGDGDGGTGTGGAGDGGAGNGTGGGGTGDGTDGSGTGGTGDGTGTGGTGTGGTGDGTGTGGTGTGGGGTGDGDGGDGTGGAGDGGAGNGTGGGGAGDGTDGSGTGGTGDGTGTGGNGTGGGGTGDGDGGAGSGTGGTGDGGNGAGGGGTGEGTDGAGTGDTGDGTGNGGSGGNGSADGDGGAGTGSGGIGDGDGGNGNGAGNGGKGDGAGGADGVGVGDGDGNGGTTGAGDGSGDAGSGSASGGTGDGDSGSGTGGIGAGDGDASNGAGAGGDNAGDAGSSTKGGDLGDDNGSGNGSHDENGASATAPAAFDLNCADVSAAAVNDAVRDDDKADAKNRLIQVNREGLRMDDPCQKPQAQSGPASLDGK</sequence>
<evidence type="ECO:0000256" key="1">
    <source>
        <dbReference type="ARBA" id="ARBA00004613"/>
    </source>
</evidence>
<evidence type="ECO:0000256" key="3">
    <source>
        <dbReference type="ARBA" id="ARBA00022729"/>
    </source>
</evidence>
<evidence type="ECO:0000259" key="6">
    <source>
        <dbReference type="SMART" id="SM00912"/>
    </source>
</evidence>
<evidence type="ECO:0000256" key="5">
    <source>
        <dbReference type="SAM" id="SignalP"/>
    </source>
</evidence>
<dbReference type="Gene3D" id="2.160.20.10">
    <property type="entry name" value="Single-stranded right-handed beta-helix, Pectin lyase-like"/>
    <property type="match status" value="1"/>
</dbReference>
<dbReference type="InterPro" id="IPR050909">
    <property type="entry name" value="Bact_Autotransporter_VF"/>
</dbReference>
<evidence type="ECO:0000256" key="2">
    <source>
        <dbReference type="ARBA" id="ARBA00022525"/>
    </source>
</evidence>
<dbReference type="PANTHER" id="PTHR12338:SF8">
    <property type="entry name" value="HEME_HEMOPEXIN-BINDING PROTEIN"/>
    <property type="match status" value="1"/>
</dbReference>
<name>A0A4R3HXH7_PAULE</name>
<evidence type="ECO:0000256" key="4">
    <source>
        <dbReference type="SAM" id="MobiDB-lite"/>
    </source>
</evidence>
<proteinExistence type="predicted"/>
<dbReference type="EMBL" id="SLZQ01000004">
    <property type="protein sequence ID" value="TCS37534.1"/>
    <property type="molecule type" value="Genomic_DNA"/>
</dbReference>
<evidence type="ECO:0000313" key="7">
    <source>
        <dbReference type="EMBL" id="TCS37534.1"/>
    </source>
</evidence>
<protein>
    <submittedName>
        <fullName evidence="7">Filamentous hemagglutinin family protein</fullName>
    </submittedName>
</protein>
<dbReference type="SUPFAM" id="SSF51126">
    <property type="entry name" value="Pectin lyase-like"/>
    <property type="match status" value="1"/>
</dbReference>
<keyword evidence="3 5" id="KW-0732">Signal</keyword>
<dbReference type="Pfam" id="PF05860">
    <property type="entry name" value="TPS"/>
    <property type="match status" value="1"/>
</dbReference>
<dbReference type="InterPro" id="IPR008638">
    <property type="entry name" value="FhaB/CdiA-like_TPS"/>
</dbReference>
<feature type="domain" description="Filamentous haemagglutinin FhaB/tRNA nuclease CdiA-like TPS" evidence="6">
    <location>
        <begin position="24"/>
        <end position="136"/>
    </location>
</feature>
<dbReference type="OrthoDB" id="218680at2"/>
<feature type="compositionally biased region" description="Gly residues" evidence="4">
    <location>
        <begin position="1336"/>
        <end position="1635"/>
    </location>
</feature>
<dbReference type="Proteomes" id="UP000295382">
    <property type="component" value="Unassembled WGS sequence"/>
</dbReference>
<feature type="chain" id="PRO_5020605171" evidence="5">
    <location>
        <begin position="26"/>
        <end position="1742"/>
    </location>
</feature>
<dbReference type="RefSeq" id="WP_132258464.1">
    <property type="nucleotide sequence ID" value="NZ_SLZQ01000004.1"/>
</dbReference>
<organism evidence="7 8">
    <name type="scientific">Paucimonas lemoignei</name>
    <name type="common">Pseudomonas lemoignei</name>
    <dbReference type="NCBI Taxonomy" id="29443"/>
    <lineage>
        <taxon>Bacteria</taxon>
        <taxon>Pseudomonadati</taxon>
        <taxon>Pseudomonadota</taxon>
        <taxon>Betaproteobacteria</taxon>
        <taxon>Burkholderiales</taxon>
        <taxon>Burkholderiaceae</taxon>
        <taxon>Paucimonas</taxon>
    </lineage>
</organism>
<keyword evidence="8" id="KW-1185">Reference proteome</keyword>
<dbReference type="GO" id="GO:0005576">
    <property type="term" value="C:extracellular region"/>
    <property type="evidence" value="ECO:0007669"/>
    <property type="project" value="UniProtKB-SubCell"/>
</dbReference>
<dbReference type="NCBIfam" id="TIGR01901">
    <property type="entry name" value="adhes_NPXG"/>
    <property type="match status" value="1"/>
</dbReference>
<feature type="compositionally biased region" description="Pro residues" evidence="4">
    <location>
        <begin position="1318"/>
        <end position="1331"/>
    </location>
</feature>
<keyword evidence="2" id="KW-0964">Secreted</keyword>
<reference evidence="7 8" key="1">
    <citation type="submission" date="2019-03" db="EMBL/GenBank/DDBJ databases">
        <title>Genomic Encyclopedia of Type Strains, Phase IV (KMG-IV): sequencing the most valuable type-strain genomes for metagenomic binning, comparative biology and taxonomic classification.</title>
        <authorList>
            <person name="Goeker M."/>
        </authorList>
    </citation>
    <scope>NUCLEOTIDE SEQUENCE [LARGE SCALE GENOMIC DNA]</scope>
    <source>
        <strain evidence="7 8">DSM 7445</strain>
    </source>
</reference>
<gene>
    <name evidence="7" type="ORF">EDC30_104338</name>
</gene>
<dbReference type="SMART" id="SM00912">
    <property type="entry name" value="Haemagg_act"/>
    <property type="match status" value="1"/>
</dbReference>
<evidence type="ECO:0000313" key="8">
    <source>
        <dbReference type="Proteomes" id="UP000295382"/>
    </source>
</evidence>
<dbReference type="InterPro" id="IPR011050">
    <property type="entry name" value="Pectin_lyase_fold/virulence"/>
</dbReference>